<sequence>IKINPKELDDLPYEDIKLYYYGDRIFNGARSEREASIYQDVFRIEDDYDKITQRLLENTREIAQRSLEMASVSNPIDSVEIPD</sequence>
<protein>
    <submittedName>
        <fullName evidence="1">15061_t:CDS:1</fullName>
    </submittedName>
</protein>
<proteinExistence type="predicted"/>
<name>A0ACA9RB19_9GLOM</name>
<evidence type="ECO:0000313" key="2">
    <source>
        <dbReference type="Proteomes" id="UP000789920"/>
    </source>
</evidence>
<keyword evidence="2" id="KW-1185">Reference proteome</keyword>
<dbReference type="EMBL" id="CAJVQC010047424">
    <property type="protein sequence ID" value="CAG8784712.1"/>
    <property type="molecule type" value="Genomic_DNA"/>
</dbReference>
<organism evidence="1 2">
    <name type="scientific">Racocetra persica</name>
    <dbReference type="NCBI Taxonomy" id="160502"/>
    <lineage>
        <taxon>Eukaryota</taxon>
        <taxon>Fungi</taxon>
        <taxon>Fungi incertae sedis</taxon>
        <taxon>Mucoromycota</taxon>
        <taxon>Glomeromycotina</taxon>
        <taxon>Glomeromycetes</taxon>
        <taxon>Diversisporales</taxon>
        <taxon>Gigasporaceae</taxon>
        <taxon>Racocetra</taxon>
    </lineage>
</organism>
<reference evidence="1" key="1">
    <citation type="submission" date="2021-06" db="EMBL/GenBank/DDBJ databases">
        <authorList>
            <person name="Kallberg Y."/>
            <person name="Tangrot J."/>
            <person name="Rosling A."/>
        </authorList>
    </citation>
    <scope>NUCLEOTIDE SEQUENCE</scope>
    <source>
        <strain evidence="1">MA461A</strain>
    </source>
</reference>
<dbReference type="Proteomes" id="UP000789920">
    <property type="component" value="Unassembled WGS sequence"/>
</dbReference>
<feature type="non-terminal residue" evidence="1">
    <location>
        <position position="83"/>
    </location>
</feature>
<comment type="caution">
    <text evidence="1">The sequence shown here is derived from an EMBL/GenBank/DDBJ whole genome shotgun (WGS) entry which is preliminary data.</text>
</comment>
<feature type="non-terminal residue" evidence="1">
    <location>
        <position position="1"/>
    </location>
</feature>
<evidence type="ECO:0000313" key="1">
    <source>
        <dbReference type="EMBL" id="CAG8784712.1"/>
    </source>
</evidence>
<accession>A0ACA9RB19</accession>
<gene>
    <name evidence="1" type="ORF">RPERSI_LOCUS18107</name>
</gene>